<organism evidence="2 3">
    <name type="scientific">Punica granatum</name>
    <name type="common">Pomegranate</name>
    <dbReference type="NCBI Taxonomy" id="22663"/>
    <lineage>
        <taxon>Eukaryota</taxon>
        <taxon>Viridiplantae</taxon>
        <taxon>Streptophyta</taxon>
        <taxon>Embryophyta</taxon>
        <taxon>Tracheophyta</taxon>
        <taxon>Spermatophyta</taxon>
        <taxon>Magnoliopsida</taxon>
        <taxon>eudicotyledons</taxon>
        <taxon>Gunneridae</taxon>
        <taxon>Pentapetalae</taxon>
        <taxon>rosids</taxon>
        <taxon>malvids</taxon>
        <taxon>Myrtales</taxon>
        <taxon>Lythraceae</taxon>
        <taxon>Punica</taxon>
    </lineage>
</organism>
<protein>
    <submittedName>
        <fullName evidence="2">Uncharacterized protein</fullName>
    </submittedName>
</protein>
<comment type="caution">
    <text evidence="2">The sequence shown here is derived from an EMBL/GenBank/DDBJ whole genome shotgun (WGS) entry which is preliminary data.</text>
</comment>
<feature type="region of interest" description="Disordered" evidence="1">
    <location>
        <begin position="29"/>
        <end position="95"/>
    </location>
</feature>
<gene>
    <name evidence="2" type="ORF">CRG98_027410</name>
</gene>
<feature type="compositionally biased region" description="Basic and acidic residues" evidence="1">
    <location>
        <begin position="85"/>
        <end position="95"/>
    </location>
</feature>
<evidence type="ECO:0000313" key="2">
    <source>
        <dbReference type="EMBL" id="PKI52235.1"/>
    </source>
</evidence>
<name>A0A2I0J7M6_PUNGR</name>
<accession>A0A2I0J7M6</accession>
<dbReference type="AlphaFoldDB" id="A0A2I0J7M6"/>
<evidence type="ECO:0000313" key="3">
    <source>
        <dbReference type="Proteomes" id="UP000233551"/>
    </source>
</evidence>
<proteinExistence type="predicted"/>
<reference evidence="2 3" key="1">
    <citation type="submission" date="2017-11" db="EMBL/GenBank/DDBJ databases">
        <title>De-novo sequencing of pomegranate (Punica granatum L.) genome.</title>
        <authorList>
            <person name="Akparov Z."/>
            <person name="Amiraslanov A."/>
            <person name="Hajiyeva S."/>
            <person name="Abbasov M."/>
            <person name="Kaur K."/>
            <person name="Hamwieh A."/>
            <person name="Solovyev V."/>
            <person name="Salamov A."/>
            <person name="Braich B."/>
            <person name="Kosarev P."/>
            <person name="Mahmoud A."/>
            <person name="Hajiyev E."/>
            <person name="Babayeva S."/>
            <person name="Izzatullayeva V."/>
            <person name="Mammadov A."/>
            <person name="Mammadov A."/>
            <person name="Sharifova S."/>
            <person name="Ojaghi J."/>
            <person name="Eynullazada K."/>
            <person name="Bayramov B."/>
            <person name="Abdulazimova A."/>
            <person name="Shahmuradov I."/>
        </authorList>
    </citation>
    <scope>NUCLEOTIDE SEQUENCE [LARGE SCALE GENOMIC DNA]</scope>
    <source>
        <strain evidence="3">cv. AG2017</strain>
        <tissue evidence="2">Leaf</tissue>
    </source>
</reference>
<dbReference type="EMBL" id="PGOL01001962">
    <property type="protein sequence ID" value="PKI52235.1"/>
    <property type="molecule type" value="Genomic_DNA"/>
</dbReference>
<feature type="region of interest" description="Disordered" evidence="1">
    <location>
        <begin position="113"/>
        <end position="168"/>
    </location>
</feature>
<feature type="compositionally biased region" description="Basic and acidic residues" evidence="1">
    <location>
        <begin position="41"/>
        <end position="56"/>
    </location>
</feature>
<feature type="compositionally biased region" description="Acidic residues" evidence="1">
    <location>
        <begin position="134"/>
        <end position="145"/>
    </location>
</feature>
<dbReference type="Proteomes" id="UP000233551">
    <property type="component" value="Unassembled WGS sequence"/>
</dbReference>
<keyword evidence="3" id="KW-1185">Reference proteome</keyword>
<sequence length="168" mass="18332">MKLMVMVERRGRGGAMKVTVMMVMMAAVRGLRKDEDDEERERESEKEEEAAKEVAELRGNWADDNAGEEEELGQLGRGEMVAGREPVRAGPRERAITQAGVAEEQVCEAVLDGEEGGDVGGADGTMLKRLREQSEEEEEEGEEEEKAERGGVGVSVGPRRVQGGIQVC</sequence>
<feature type="compositionally biased region" description="Low complexity" evidence="1">
    <location>
        <begin position="155"/>
        <end position="168"/>
    </location>
</feature>
<evidence type="ECO:0000256" key="1">
    <source>
        <dbReference type="SAM" id="MobiDB-lite"/>
    </source>
</evidence>